<accession>A0ABR7ICM9</accession>
<name>A0ABR7ICM9_9FIRM</name>
<comment type="catalytic activity">
    <reaction evidence="4">
        <text>The enzyme specifically hydrolyzes (1-&gt;4)-beta-D-galactosidic linkages in type I arabinogalactans.</text>
        <dbReference type="EC" id="3.2.1.89"/>
    </reaction>
</comment>
<evidence type="ECO:0000256" key="2">
    <source>
        <dbReference type="ARBA" id="ARBA00022801"/>
    </source>
</evidence>
<dbReference type="GO" id="GO:0016787">
    <property type="term" value="F:hydrolase activity"/>
    <property type="evidence" value="ECO:0007669"/>
    <property type="project" value="UniProtKB-KW"/>
</dbReference>
<sequence length="370" mass="42348">MKFVKGMDLSTLLELEKCGAKYYVDGTETDILDIMKKYDVDTIRIRLWNDPWSENGESYGAGENDLKNTLAIAKKVTDAGLGVLLNFHYSDFWADPGKQIKPKAWEGYSVEELEQAVYDFTADTMKVFKENGINTTMVQVGNELSNGLLWPEGKVPNYDNIAKFVNAGIRGVRAVEKDVPVMIHLDNGGNNTLYREWFDEFTKRGEDFQIIGLSYYPFWHGTLDMLTDNMNDIAERYGKDLVIAEVSMGYTMEDYKTYEKLSDDERKGYATKPELVEKIEYPMTVQGQYDFMEDFLNRISHIKGNKGKGFFYWEPAWIPVAGSGWATPASLKYMNDKGPCGNEWANQALFDYEGNALPTWNLIRDFKPQD</sequence>
<dbReference type="Gene3D" id="3.20.20.80">
    <property type="entry name" value="Glycosidases"/>
    <property type="match status" value="1"/>
</dbReference>
<evidence type="ECO:0000256" key="1">
    <source>
        <dbReference type="ARBA" id="ARBA00010687"/>
    </source>
</evidence>
<comment type="caution">
    <text evidence="5">The sequence shown here is derived from an EMBL/GenBank/DDBJ whole genome shotgun (WGS) entry which is preliminary data.</text>
</comment>
<dbReference type="EC" id="3.2.1.89" evidence="4"/>
<keyword evidence="2 4" id="KW-0378">Hydrolase</keyword>
<dbReference type="PANTHER" id="PTHR34983:SF2">
    <property type="entry name" value="ENDO-BETA-1,4-GALACTANASE"/>
    <property type="match status" value="1"/>
</dbReference>
<evidence type="ECO:0000256" key="3">
    <source>
        <dbReference type="ARBA" id="ARBA00023295"/>
    </source>
</evidence>
<reference evidence="5 6" key="1">
    <citation type="submission" date="2020-08" db="EMBL/GenBank/DDBJ databases">
        <title>Genome public.</title>
        <authorList>
            <person name="Liu C."/>
            <person name="Sun Q."/>
        </authorList>
    </citation>
    <scope>NUCLEOTIDE SEQUENCE [LARGE SCALE GENOMIC DNA]</scope>
    <source>
        <strain evidence="5 6">BX0805</strain>
    </source>
</reference>
<dbReference type="EMBL" id="JACOQH010000010">
    <property type="protein sequence ID" value="MBC5754696.1"/>
    <property type="molecule type" value="Genomic_DNA"/>
</dbReference>
<keyword evidence="6" id="KW-1185">Reference proteome</keyword>
<dbReference type="RefSeq" id="WP_186982582.1">
    <property type="nucleotide sequence ID" value="NZ_JACOQH010000010.1"/>
</dbReference>
<evidence type="ECO:0000313" key="6">
    <source>
        <dbReference type="Proteomes" id="UP000621540"/>
    </source>
</evidence>
<dbReference type="InterPro" id="IPR011683">
    <property type="entry name" value="Glyco_hydro_53"/>
</dbReference>
<evidence type="ECO:0000313" key="5">
    <source>
        <dbReference type="EMBL" id="MBC5754696.1"/>
    </source>
</evidence>
<keyword evidence="3 4" id="KW-0326">Glycosidase</keyword>
<comment type="similarity">
    <text evidence="1 4">Belongs to the glycosyl hydrolase 53 family.</text>
</comment>
<dbReference type="Proteomes" id="UP000621540">
    <property type="component" value="Unassembled WGS sequence"/>
</dbReference>
<dbReference type="InterPro" id="IPR017853">
    <property type="entry name" value="GH"/>
</dbReference>
<protein>
    <recommendedName>
        <fullName evidence="4">Arabinogalactan endo-beta-1,4-galactanase</fullName>
        <ecNumber evidence="4">3.2.1.89</ecNumber>
    </recommendedName>
</protein>
<dbReference type="Pfam" id="PF07745">
    <property type="entry name" value="Glyco_hydro_53"/>
    <property type="match status" value="1"/>
</dbReference>
<gene>
    <name evidence="5" type="ORF">H8Z76_11885</name>
</gene>
<dbReference type="PANTHER" id="PTHR34983">
    <property type="entry name" value="ARABINOGALACTAN ENDO-BETA-1,4-GALACTANASE A"/>
    <property type="match status" value="1"/>
</dbReference>
<proteinExistence type="inferred from homology"/>
<evidence type="ECO:0000256" key="4">
    <source>
        <dbReference type="RuleBase" id="RU361192"/>
    </source>
</evidence>
<dbReference type="SUPFAM" id="SSF51445">
    <property type="entry name" value="(Trans)glycosidases"/>
    <property type="match status" value="1"/>
</dbReference>
<organism evidence="5 6">
    <name type="scientific">Roseburia yibonii</name>
    <dbReference type="NCBI Taxonomy" id="2763063"/>
    <lineage>
        <taxon>Bacteria</taxon>
        <taxon>Bacillati</taxon>
        <taxon>Bacillota</taxon>
        <taxon>Clostridia</taxon>
        <taxon>Lachnospirales</taxon>
        <taxon>Lachnospiraceae</taxon>
        <taxon>Roseburia</taxon>
    </lineage>
</organism>